<dbReference type="Proteomes" id="UP000606044">
    <property type="component" value="Unassembled WGS sequence"/>
</dbReference>
<evidence type="ECO:0000256" key="1">
    <source>
        <dbReference type="ARBA" id="ARBA00022448"/>
    </source>
</evidence>
<keyword evidence="5" id="KW-1278">Translocase</keyword>
<evidence type="ECO:0000256" key="4">
    <source>
        <dbReference type="ARBA" id="ARBA00022840"/>
    </source>
</evidence>
<keyword evidence="2" id="KW-0472">Membrane</keyword>
<dbReference type="InterPro" id="IPR017871">
    <property type="entry name" value="ABC_transporter-like_CS"/>
</dbReference>
<name>A0A917FJ30_9HYPH</name>
<keyword evidence="3" id="KW-0547">Nucleotide-binding</keyword>
<dbReference type="PANTHER" id="PTHR24220:SF659">
    <property type="entry name" value="TRANSPORTER, PUTATIVE-RELATED"/>
    <property type="match status" value="1"/>
</dbReference>
<evidence type="ECO:0000256" key="2">
    <source>
        <dbReference type="ARBA" id="ARBA00022519"/>
    </source>
</evidence>
<dbReference type="SUPFAM" id="SSF52540">
    <property type="entry name" value="P-loop containing nucleoside triphosphate hydrolases"/>
    <property type="match status" value="1"/>
</dbReference>
<comment type="similarity">
    <text evidence="6">Belongs to the ABC transporter superfamily. Macrolide exporter (TC 3.A.1.122) family.</text>
</comment>
<proteinExistence type="inferred from homology"/>
<reference evidence="8" key="1">
    <citation type="journal article" date="2014" name="Int. J. Syst. Evol. Microbiol.">
        <title>Complete genome sequence of Corynebacterium casei LMG S-19264T (=DSM 44701T), isolated from a smear-ripened cheese.</title>
        <authorList>
            <consortium name="US DOE Joint Genome Institute (JGI-PGF)"/>
            <person name="Walter F."/>
            <person name="Albersmeier A."/>
            <person name="Kalinowski J."/>
            <person name="Ruckert C."/>
        </authorList>
    </citation>
    <scope>NUCLEOTIDE SEQUENCE</scope>
    <source>
        <strain evidence="8">CCM 7897</strain>
    </source>
</reference>
<dbReference type="GO" id="GO:0016887">
    <property type="term" value="F:ATP hydrolysis activity"/>
    <property type="evidence" value="ECO:0007669"/>
    <property type="project" value="InterPro"/>
</dbReference>
<keyword evidence="1" id="KW-0813">Transport</keyword>
<evidence type="ECO:0000313" key="9">
    <source>
        <dbReference type="Proteomes" id="UP000606044"/>
    </source>
</evidence>
<keyword evidence="4 8" id="KW-0067">ATP-binding</keyword>
<evidence type="ECO:0000256" key="5">
    <source>
        <dbReference type="ARBA" id="ARBA00022967"/>
    </source>
</evidence>
<dbReference type="GO" id="GO:0005524">
    <property type="term" value="F:ATP binding"/>
    <property type="evidence" value="ECO:0007669"/>
    <property type="project" value="UniProtKB-KW"/>
</dbReference>
<dbReference type="Gene3D" id="3.40.50.300">
    <property type="entry name" value="P-loop containing nucleotide triphosphate hydrolases"/>
    <property type="match status" value="1"/>
</dbReference>
<dbReference type="EMBL" id="BMCT01000010">
    <property type="protein sequence ID" value="GGF85335.1"/>
    <property type="molecule type" value="Genomic_DNA"/>
</dbReference>
<dbReference type="GO" id="GO:0098796">
    <property type="term" value="C:membrane protein complex"/>
    <property type="evidence" value="ECO:0007669"/>
    <property type="project" value="UniProtKB-ARBA"/>
</dbReference>
<dbReference type="GO" id="GO:0005886">
    <property type="term" value="C:plasma membrane"/>
    <property type="evidence" value="ECO:0007669"/>
    <property type="project" value="TreeGrafter"/>
</dbReference>
<organism evidence="8 9">
    <name type="scientific">Azorhizobium oxalatiphilum</name>
    <dbReference type="NCBI Taxonomy" id="980631"/>
    <lineage>
        <taxon>Bacteria</taxon>
        <taxon>Pseudomonadati</taxon>
        <taxon>Pseudomonadota</taxon>
        <taxon>Alphaproteobacteria</taxon>
        <taxon>Hyphomicrobiales</taxon>
        <taxon>Xanthobacteraceae</taxon>
        <taxon>Azorhizobium</taxon>
    </lineage>
</organism>
<keyword evidence="2" id="KW-0997">Cell inner membrane</keyword>
<comment type="caution">
    <text evidence="8">The sequence shown here is derived from an EMBL/GenBank/DDBJ whole genome shotgun (WGS) entry which is preliminary data.</text>
</comment>
<gene>
    <name evidence="8" type="ORF">GCM10007301_51520</name>
</gene>
<evidence type="ECO:0000313" key="8">
    <source>
        <dbReference type="EMBL" id="GGF85335.1"/>
    </source>
</evidence>
<feature type="domain" description="ABC transporter" evidence="7">
    <location>
        <begin position="23"/>
        <end position="249"/>
    </location>
</feature>
<dbReference type="InterPro" id="IPR017911">
    <property type="entry name" value="MacB-like_ATP-bd"/>
</dbReference>
<dbReference type="PANTHER" id="PTHR24220">
    <property type="entry name" value="IMPORT ATP-BINDING PROTEIN"/>
    <property type="match status" value="1"/>
</dbReference>
<dbReference type="Pfam" id="PF00005">
    <property type="entry name" value="ABC_tran"/>
    <property type="match status" value="1"/>
</dbReference>
<keyword evidence="2" id="KW-1003">Cell membrane</keyword>
<dbReference type="InterPro" id="IPR027417">
    <property type="entry name" value="P-loop_NTPase"/>
</dbReference>
<dbReference type="GO" id="GO:0022857">
    <property type="term" value="F:transmembrane transporter activity"/>
    <property type="evidence" value="ECO:0007669"/>
    <property type="project" value="UniProtKB-ARBA"/>
</dbReference>
<dbReference type="AlphaFoldDB" id="A0A917FJ30"/>
<keyword evidence="9" id="KW-1185">Reference proteome</keyword>
<dbReference type="PROSITE" id="PS00211">
    <property type="entry name" value="ABC_TRANSPORTER_1"/>
    <property type="match status" value="1"/>
</dbReference>
<dbReference type="PROSITE" id="PS50893">
    <property type="entry name" value="ABC_TRANSPORTER_2"/>
    <property type="match status" value="1"/>
</dbReference>
<evidence type="ECO:0000256" key="3">
    <source>
        <dbReference type="ARBA" id="ARBA00022741"/>
    </source>
</evidence>
<dbReference type="InterPro" id="IPR015854">
    <property type="entry name" value="ABC_transpr_LolD-like"/>
</dbReference>
<evidence type="ECO:0000256" key="6">
    <source>
        <dbReference type="ARBA" id="ARBA00038388"/>
    </source>
</evidence>
<sequence>MATASGMNSLSSSISSASPAPAIEIAGVDLSLGTGAARVHVLKTVSLAIAPGETVGLVGPSGSGKSTLLMVMAGLERVDRGTVRVAGVDVTALDEDRLARFRGAHVGIVFQSFHLIPTMTALENVAVPLELAGRADAFARATAELNAVGLGHRLNHYPAQMSGGEQQRVAVARALAPEPSILVADEPTGNLDEATGRQIMDLLFAAHEARGTTLVLVTHDATLARRCGRNVRLRSGVIEGEPQPAKVEA</sequence>
<dbReference type="FunFam" id="3.40.50.300:FF:000032">
    <property type="entry name" value="Export ABC transporter ATP-binding protein"/>
    <property type="match status" value="1"/>
</dbReference>
<dbReference type="InterPro" id="IPR003439">
    <property type="entry name" value="ABC_transporter-like_ATP-bd"/>
</dbReference>
<dbReference type="InterPro" id="IPR003593">
    <property type="entry name" value="AAA+_ATPase"/>
</dbReference>
<dbReference type="CDD" id="cd03255">
    <property type="entry name" value="ABC_MJ0796_LolCDE_FtsE"/>
    <property type="match status" value="1"/>
</dbReference>
<dbReference type="SMART" id="SM00382">
    <property type="entry name" value="AAA"/>
    <property type="match status" value="1"/>
</dbReference>
<evidence type="ECO:0000259" key="7">
    <source>
        <dbReference type="PROSITE" id="PS50893"/>
    </source>
</evidence>
<reference evidence="8" key="2">
    <citation type="submission" date="2020-09" db="EMBL/GenBank/DDBJ databases">
        <authorList>
            <person name="Sun Q."/>
            <person name="Sedlacek I."/>
        </authorList>
    </citation>
    <scope>NUCLEOTIDE SEQUENCE</scope>
    <source>
        <strain evidence="8">CCM 7897</strain>
    </source>
</reference>
<accession>A0A917FJ30</accession>
<protein>
    <submittedName>
        <fullName evidence="8">ABC transporter ATP-binding protein</fullName>
    </submittedName>
</protein>